<sequence>MGRWKWKFKKVLRNRYGREIWIVKNREGTQGYFKFPVTRQRKNYRILLANEYIAAELAKLVGLPAAKVKEIRVKGRRGWKKRGIVSLKATAKEVIPWKKASPEVHRNPEQHVHQSDLLAQLAVFDAWIMNPDRTNRNLILYRNQADDRYRWYLIDHGIALFGSPERWKTKKARRPQRSGALFPRTNRRKKQLRIPAGLKRFTSDKRSLVSQMVEKIQALSPQDIKRAINKVPQKYLKKSEKAYIKRLLCARQKTLPVIMNDVLAHIRPAT</sequence>
<dbReference type="RefSeq" id="WP_003388984.1">
    <property type="nucleotide sequence ID" value="NZ_APBN01000005.1"/>
</dbReference>
<dbReference type="Pfam" id="PF20613">
    <property type="entry name" value="HipA_2"/>
    <property type="match status" value="1"/>
</dbReference>
<dbReference type="Gene3D" id="1.10.1070.20">
    <property type="match status" value="1"/>
</dbReference>
<dbReference type="InterPro" id="IPR046748">
    <property type="entry name" value="HipA_2"/>
</dbReference>
<evidence type="ECO:0000313" key="3">
    <source>
        <dbReference type="Proteomes" id="UP000012081"/>
    </source>
</evidence>
<gene>
    <name evidence="2" type="ORF">I532_14053</name>
</gene>
<name>M8DEX7_9BACL</name>
<organism evidence="2 3">
    <name type="scientific">Brevibacillus borstelensis AK1</name>
    <dbReference type="NCBI Taxonomy" id="1300222"/>
    <lineage>
        <taxon>Bacteria</taxon>
        <taxon>Bacillati</taxon>
        <taxon>Bacillota</taxon>
        <taxon>Bacilli</taxon>
        <taxon>Bacillales</taxon>
        <taxon>Paenibacillaceae</taxon>
        <taxon>Brevibacillus</taxon>
    </lineage>
</organism>
<dbReference type="PATRIC" id="fig|1300222.3.peg.2935"/>
<dbReference type="OrthoDB" id="2939938at2"/>
<proteinExistence type="predicted"/>
<dbReference type="EMBL" id="APBN01000005">
    <property type="protein sequence ID" value="EMT51972.1"/>
    <property type="molecule type" value="Genomic_DNA"/>
</dbReference>
<protein>
    <recommendedName>
        <fullName evidence="1">HipA-like kinase domain-containing protein</fullName>
    </recommendedName>
</protein>
<reference evidence="2 3" key="1">
    <citation type="submission" date="2013-03" db="EMBL/GenBank/DDBJ databases">
        <title>Assembly of a new bacterial strain Brevibacillus borstelensis AK1.</title>
        <authorList>
            <person name="Rajan I."/>
            <person name="PoliReddy D."/>
            <person name="Sugumar T."/>
            <person name="Rathinam K."/>
            <person name="Alqarawi S."/>
            <person name="Khalil A.B."/>
            <person name="Sivakumar N."/>
        </authorList>
    </citation>
    <scope>NUCLEOTIDE SEQUENCE [LARGE SCALE GENOMIC DNA]</scope>
    <source>
        <strain evidence="2 3">AK1</strain>
    </source>
</reference>
<dbReference type="AlphaFoldDB" id="M8DEX7"/>
<keyword evidence="3" id="KW-1185">Reference proteome</keyword>
<accession>M8DEX7</accession>
<dbReference type="STRING" id="1300222.I532_14053"/>
<dbReference type="Proteomes" id="UP000012081">
    <property type="component" value="Unassembled WGS sequence"/>
</dbReference>
<comment type="caution">
    <text evidence="2">The sequence shown here is derived from an EMBL/GenBank/DDBJ whole genome shotgun (WGS) entry which is preliminary data.</text>
</comment>
<evidence type="ECO:0000259" key="1">
    <source>
        <dbReference type="Pfam" id="PF20613"/>
    </source>
</evidence>
<evidence type="ECO:0000313" key="2">
    <source>
        <dbReference type="EMBL" id="EMT51972.1"/>
    </source>
</evidence>
<feature type="domain" description="HipA-like kinase" evidence="1">
    <location>
        <begin position="46"/>
        <end position="160"/>
    </location>
</feature>